<evidence type="ECO:0000259" key="1">
    <source>
        <dbReference type="Pfam" id="PF10536"/>
    </source>
</evidence>
<protein>
    <recommendedName>
        <fullName evidence="1">Aminotransferase-like plant mobile domain-containing protein</fullName>
    </recommendedName>
</protein>
<reference evidence="2 3" key="1">
    <citation type="journal article" date="2021" name="Plant Biotechnol. J.">
        <title>Multi-omics assisted identification of the key and species-specific regulatory components of drought-tolerant mechanisms in Gossypium stocksii.</title>
        <authorList>
            <person name="Yu D."/>
            <person name="Ke L."/>
            <person name="Zhang D."/>
            <person name="Wu Y."/>
            <person name="Sun Y."/>
            <person name="Mei J."/>
            <person name="Sun J."/>
            <person name="Sun Y."/>
        </authorList>
    </citation>
    <scope>NUCLEOTIDE SEQUENCE [LARGE SCALE GENOMIC DNA]</scope>
    <source>
        <strain evidence="3">cv. E1</strain>
        <tissue evidence="2">Leaf</tissue>
    </source>
</reference>
<dbReference type="InterPro" id="IPR019557">
    <property type="entry name" value="AminoTfrase-like_pln_mobile"/>
</dbReference>
<keyword evidence="3" id="KW-1185">Reference proteome</keyword>
<dbReference type="EMBL" id="JAIQCV010000008">
    <property type="protein sequence ID" value="KAH1072927.1"/>
    <property type="molecule type" value="Genomic_DNA"/>
</dbReference>
<evidence type="ECO:0000313" key="2">
    <source>
        <dbReference type="EMBL" id="KAH1072927.1"/>
    </source>
</evidence>
<dbReference type="PANTHER" id="PTHR46033:SF8">
    <property type="entry name" value="PROTEIN MAINTENANCE OF MERISTEMS-LIKE"/>
    <property type="match status" value="1"/>
</dbReference>
<evidence type="ECO:0000313" key="3">
    <source>
        <dbReference type="Proteomes" id="UP000828251"/>
    </source>
</evidence>
<proteinExistence type="predicted"/>
<dbReference type="OrthoDB" id="1937804at2759"/>
<feature type="domain" description="Aminotransferase-like plant mobile" evidence="1">
    <location>
        <begin position="3"/>
        <end position="89"/>
    </location>
</feature>
<dbReference type="InterPro" id="IPR044824">
    <property type="entry name" value="MAIN-like"/>
</dbReference>
<dbReference type="GO" id="GO:0010073">
    <property type="term" value="P:meristem maintenance"/>
    <property type="evidence" value="ECO:0007669"/>
    <property type="project" value="InterPro"/>
</dbReference>
<comment type="caution">
    <text evidence="2">The sequence shown here is derived from an EMBL/GenBank/DDBJ whole genome shotgun (WGS) entry which is preliminary data.</text>
</comment>
<organism evidence="2 3">
    <name type="scientific">Gossypium stocksii</name>
    <dbReference type="NCBI Taxonomy" id="47602"/>
    <lineage>
        <taxon>Eukaryota</taxon>
        <taxon>Viridiplantae</taxon>
        <taxon>Streptophyta</taxon>
        <taxon>Embryophyta</taxon>
        <taxon>Tracheophyta</taxon>
        <taxon>Spermatophyta</taxon>
        <taxon>Magnoliopsida</taxon>
        <taxon>eudicotyledons</taxon>
        <taxon>Gunneridae</taxon>
        <taxon>Pentapetalae</taxon>
        <taxon>rosids</taxon>
        <taxon>malvids</taxon>
        <taxon>Malvales</taxon>
        <taxon>Malvaceae</taxon>
        <taxon>Malvoideae</taxon>
        <taxon>Gossypium</taxon>
    </lineage>
</organism>
<dbReference type="Pfam" id="PF10536">
    <property type="entry name" value="PMD"/>
    <property type="match status" value="1"/>
</dbReference>
<dbReference type="AlphaFoldDB" id="A0A9D3V5Y8"/>
<gene>
    <name evidence="2" type="ORF">J1N35_025255</name>
</gene>
<name>A0A9D3V5Y8_9ROSI</name>
<dbReference type="Proteomes" id="UP000828251">
    <property type="component" value="Unassembled WGS sequence"/>
</dbReference>
<dbReference type="PANTHER" id="PTHR46033">
    <property type="entry name" value="PROTEIN MAIN-LIKE 2"/>
    <property type="match status" value="1"/>
</dbReference>
<sequence length="175" mass="20608">MFCMLGSCKLDPRLISALVERWRPETHTFHLPCGECTITLEDVALLLSLLIDGSVVTRAMIIPGKEDFYTALLRKVLNKFDGGRISMNWWNHEPSYVGLPEGLEDIRLLLDQRSEAEFRYRQQILPTLRDLKELHKVDIQGKKDEDWREVHKGYIEAWDHRIEFLPIRELFSQWT</sequence>
<accession>A0A9D3V5Y8</accession>